<organism evidence="1 2">
    <name type="scientific">Arthrobacter phage Qui</name>
    <dbReference type="NCBI Taxonomy" id="2603260"/>
    <lineage>
        <taxon>Viruses</taxon>
        <taxon>Duplodnaviria</taxon>
        <taxon>Heunggongvirae</taxon>
        <taxon>Uroviricota</taxon>
        <taxon>Caudoviricetes</taxon>
        <taxon>Quivirus</taxon>
        <taxon>Quivirus qui</taxon>
    </lineage>
</organism>
<dbReference type="EMBL" id="MN183282">
    <property type="protein sequence ID" value="QED11732.1"/>
    <property type="molecule type" value="Genomic_DNA"/>
</dbReference>
<proteinExistence type="predicted"/>
<keyword evidence="2" id="KW-1185">Reference proteome</keyword>
<accession>A0A5B8WM86</accession>
<dbReference type="KEGG" id="vg:77936604"/>
<dbReference type="InterPro" id="IPR011856">
    <property type="entry name" value="tRNA_endonuc-like_dom_sf"/>
</dbReference>
<dbReference type="GeneID" id="77936604"/>
<evidence type="ECO:0000313" key="2">
    <source>
        <dbReference type="Proteomes" id="UP000321915"/>
    </source>
</evidence>
<dbReference type="RefSeq" id="YP_010660610.1">
    <property type="nucleotide sequence ID" value="NC_070877.1"/>
</dbReference>
<protein>
    <submittedName>
        <fullName evidence="1">Hydrolase</fullName>
    </submittedName>
</protein>
<keyword evidence="1" id="KW-0378">Hydrolase</keyword>
<sequence>MKESKFQAGLIKEIKDMLVDVVVLKNDSSYQQGIPDLLILHPNGWAVLEVKKSLNEPYQPNQEYYIDLLNGWSFAAMICPENKEDILDELYTALVRR</sequence>
<dbReference type="Gene3D" id="3.40.1350.10">
    <property type="match status" value="1"/>
</dbReference>
<reference evidence="1 2" key="1">
    <citation type="submission" date="2019-07" db="EMBL/GenBank/DDBJ databases">
        <authorList>
            <person name="Abdullah A."/>
            <person name="Lima G.C."/>
            <person name="Cuneo C.K."/>
            <person name="Ennest D.C."/>
            <person name="Fritz K.J."/>
            <person name="Johnson B.T."/>
            <person name="Larson S.M."/>
            <person name="Lemunyete M.N."/>
            <person name="Murray M.B."/>
            <person name="Osmond D.E."/>
            <person name="Patras K.A."/>
            <person name="Ransibrahmanakul S."/>
            <person name="Simpson K.A."/>
            <person name="Thull B.S."/>
            <person name="Wetzel S."/>
            <person name="Bonilla J.A."/>
            <person name="Klyczek K."/>
            <person name="Garlena R.A."/>
            <person name="Russell D.A."/>
            <person name="Pope W.H."/>
            <person name="Jacobs-Sera D."/>
            <person name="Hatfull G.F."/>
        </authorList>
    </citation>
    <scope>NUCLEOTIDE SEQUENCE [LARGE SCALE GENOMIC DNA]</scope>
</reference>
<evidence type="ECO:0000313" key="1">
    <source>
        <dbReference type="EMBL" id="QED11732.1"/>
    </source>
</evidence>
<gene>
    <name evidence="1" type="primary">244</name>
    <name evidence="1" type="ORF">SEA_QUI_244</name>
</gene>
<dbReference type="Proteomes" id="UP000321915">
    <property type="component" value="Segment"/>
</dbReference>
<dbReference type="GO" id="GO:0016787">
    <property type="term" value="F:hydrolase activity"/>
    <property type="evidence" value="ECO:0007669"/>
    <property type="project" value="UniProtKB-KW"/>
</dbReference>
<name>A0A5B8WM86_9CAUD</name>
<dbReference type="GO" id="GO:0003676">
    <property type="term" value="F:nucleic acid binding"/>
    <property type="evidence" value="ECO:0007669"/>
    <property type="project" value="InterPro"/>
</dbReference>